<protein>
    <recommendedName>
        <fullName evidence="3">Carboxylic ester hydrolase</fullName>
        <ecNumber evidence="3">3.1.1.-</ecNumber>
    </recommendedName>
</protein>
<evidence type="ECO:0000256" key="3">
    <source>
        <dbReference type="RuleBase" id="RU361235"/>
    </source>
</evidence>
<dbReference type="EMBL" id="JAACJN010000005">
    <property type="protein sequence ID" value="KAF5392596.1"/>
    <property type="molecule type" value="Genomic_DNA"/>
</dbReference>
<reference evidence="5 6" key="1">
    <citation type="journal article" date="2020" name="ISME J.">
        <title>Uncovering the hidden diversity of litter-decomposition mechanisms in mushroom-forming fungi.</title>
        <authorList>
            <person name="Floudas D."/>
            <person name="Bentzer J."/>
            <person name="Ahren D."/>
            <person name="Johansson T."/>
            <person name="Persson P."/>
            <person name="Tunlid A."/>
        </authorList>
    </citation>
    <scope>NUCLEOTIDE SEQUENCE [LARGE SCALE GENOMIC DNA]</scope>
    <source>
        <strain evidence="5 6">CBS 406.79</strain>
    </source>
</reference>
<dbReference type="PANTHER" id="PTHR11559">
    <property type="entry name" value="CARBOXYLESTERASE"/>
    <property type="match status" value="1"/>
</dbReference>
<dbReference type="InterPro" id="IPR019826">
    <property type="entry name" value="Carboxylesterase_B_AS"/>
</dbReference>
<dbReference type="InterPro" id="IPR050309">
    <property type="entry name" value="Type-B_Carboxylest/Lipase"/>
</dbReference>
<dbReference type="Pfam" id="PF00135">
    <property type="entry name" value="COesterase"/>
    <property type="match status" value="1"/>
</dbReference>
<dbReference type="GO" id="GO:0016787">
    <property type="term" value="F:hydrolase activity"/>
    <property type="evidence" value="ECO:0007669"/>
    <property type="project" value="UniProtKB-KW"/>
</dbReference>
<comment type="similarity">
    <text evidence="1 3">Belongs to the type-B carboxylesterase/lipase family.</text>
</comment>
<keyword evidence="2 3" id="KW-0378">Hydrolase</keyword>
<dbReference type="InterPro" id="IPR002018">
    <property type="entry name" value="CarbesteraseB"/>
</dbReference>
<dbReference type="SUPFAM" id="SSF53474">
    <property type="entry name" value="alpha/beta-Hydrolases"/>
    <property type="match status" value="1"/>
</dbReference>
<evidence type="ECO:0000256" key="1">
    <source>
        <dbReference type="ARBA" id="ARBA00005964"/>
    </source>
</evidence>
<dbReference type="AlphaFoldDB" id="A0A8H5HZW8"/>
<gene>
    <name evidence="5" type="ORF">D9757_002272</name>
</gene>
<feature type="domain" description="Carboxylesterase type B" evidence="4">
    <location>
        <begin position="24"/>
        <end position="522"/>
    </location>
</feature>
<feature type="chain" id="PRO_5034696449" description="Carboxylic ester hydrolase" evidence="3">
    <location>
        <begin position="19"/>
        <end position="551"/>
    </location>
</feature>
<dbReference type="OrthoDB" id="408631at2759"/>
<dbReference type="Proteomes" id="UP000518752">
    <property type="component" value="Unassembled WGS sequence"/>
</dbReference>
<evidence type="ECO:0000313" key="5">
    <source>
        <dbReference type="EMBL" id="KAF5392596.1"/>
    </source>
</evidence>
<accession>A0A8H5HZW8</accession>
<organism evidence="5 6">
    <name type="scientific">Collybiopsis confluens</name>
    <dbReference type="NCBI Taxonomy" id="2823264"/>
    <lineage>
        <taxon>Eukaryota</taxon>
        <taxon>Fungi</taxon>
        <taxon>Dikarya</taxon>
        <taxon>Basidiomycota</taxon>
        <taxon>Agaricomycotina</taxon>
        <taxon>Agaricomycetes</taxon>
        <taxon>Agaricomycetidae</taxon>
        <taxon>Agaricales</taxon>
        <taxon>Marasmiineae</taxon>
        <taxon>Omphalotaceae</taxon>
        <taxon>Collybiopsis</taxon>
    </lineage>
</organism>
<dbReference type="EC" id="3.1.1.-" evidence="3"/>
<feature type="signal peptide" evidence="3">
    <location>
        <begin position="1"/>
        <end position="18"/>
    </location>
</feature>
<keyword evidence="3" id="KW-0732">Signal</keyword>
<keyword evidence="6" id="KW-1185">Reference proteome</keyword>
<evidence type="ECO:0000313" key="6">
    <source>
        <dbReference type="Proteomes" id="UP000518752"/>
    </source>
</evidence>
<dbReference type="PROSITE" id="PS00122">
    <property type="entry name" value="CARBOXYLESTERASE_B_1"/>
    <property type="match status" value="1"/>
</dbReference>
<comment type="caution">
    <text evidence="5">The sequence shown here is derived from an EMBL/GenBank/DDBJ whole genome shotgun (WGS) entry which is preliminary data.</text>
</comment>
<sequence length="551" mass="59441">MLTLMLLGFALQTFVVLATPLAGPTVTLDSATVTGTTFGNVQKFLGIPFAQPPIGRLRFNQPQAVPAYNTSFSATAFGPSCPQQAIKLPLISGLPAEVVDFLVNSIYGFVFPADEDCLSINVVKPSSAGPTSKLPVVVWFFGGGFEIGGTSMYDGSSIVERSLELNEPVIYVSMNYRLAAWGFLASQEVKDAGLGNLGLQDQRLALRWVQKYIGAFGGDPSKVTIWGQSSGAISVALQMVTNGGNTESLFRAGFMESGSPIPVRDITNGQKYYDQIVADTGCSGSSDTLECLREVPFNTLKSAVDNTPSIFAYQSLNLAWFPRVDGIFLKDDPQKLVQAGQVAAIPIVNGDCDDEGTLFSLSSLNVTTQEALATYIQTEFLLDASTVDVNELLSVYPADITQGSPFDTSILNAITPEFKRIAAIMGDAAFQAPRRFFLQSVSGKQNVWSYLNKRLKSLPILGSAHTTDLLNVYGKYSIPITGGGDMVDYLVRFVATLNPNGNTGINWPQYTTANPNMLQFNDGLIPLSLSLDNYRVAAINYTTQLLLKHPL</sequence>
<dbReference type="InterPro" id="IPR029058">
    <property type="entry name" value="AB_hydrolase_fold"/>
</dbReference>
<proteinExistence type="inferred from homology"/>
<dbReference type="Gene3D" id="3.40.50.1820">
    <property type="entry name" value="alpha/beta hydrolase"/>
    <property type="match status" value="1"/>
</dbReference>
<name>A0A8H5HZW8_9AGAR</name>
<evidence type="ECO:0000259" key="4">
    <source>
        <dbReference type="Pfam" id="PF00135"/>
    </source>
</evidence>
<evidence type="ECO:0000256" key="2">
    <source>
        <dbReference type="ARBA" id="ARBA00022801"/>
    </source>
</evidence>